<keyword evidence="3" id="KW-1185">Reference proteome</keyword>
<comment type="caution">
    <text evidence="2">The sequence shown here is derived from an EMBL/GenBank/DDBJ whole genome shotgun (WGS) entry which is preliminary data.</text>
</comment>
<dbReference type="AlphaFoldDB" id="A0A3R7QHW4"/>
<dbReference type="InterPro" id="IPR007110">
    <property type="entry name" value="Ig-like_dom"/>
</dbReference>
<evidence type="ECO:0000259" key="1">
    <source>
        <dbReference type="PROSITE" id="PS50835"/>
    </source>
</evidence>
<dbReference type="PANTHER" id="PTHR21261">
    <property type="entry name" value="BEAT PROTEIN"/>
    <property type="match status" value="1"/>
</dbReference>
<accession>A0A3R7QHW4</accession>
<dbReference type="Proteomes" id="UP000283509">
    <property type="component" value="Unassembled WGS sequence"/>
</dbReference>
<dbReference type="EMBL" id="QCYY01001241">
    <property type="protein sequence ID" value="ROT79458.1"/>
    <property type="molecule type" value="Genomic_DNA"/>
</dbReference>
<dbReference type="InterPro" id="IPR036179">
    <property type="entry name" value="Ig-like_dom_sf"/>
</dbReference>
<reference evidence="2 3" key="2">
    <citation type="submission" date="2019-01" db="EMBL/GenBank/DDBJ databases">
        <title>The decoding of complex shrimp genome reveals the adaptation for benthos swimmer, frequently molting mechanism and breeding impact on genome.</title>
        <authorList>
            <person name="Sun Y."/>
            <person name="Gao Y."/>
            <person name="Yu Y."/>
        </authorList>
    </citation>
    <scope>NUCLEOTIDE SEQUENCE [LARGE SCALE GENOMIC DNA]</scope>
    <source>
        <tissue evidence="2">Muscle</tissue>
    </source>
</reference>
<dbReference type="SUPFAM" id="SSF48726">
    <property type="entry name" value="Immunoglobulin"/>
    <property type="match status" value="1"/>
</dbReference>
<protein>
    <submittedName>
        <fullName evidence="2">Cell adhesion molecule 2</fullName>
    </submittedName>
</protein>
<evidence type="ECO:0000313" key="3">
    <source>
        <dbReference type="Proteomes" id="UP000283509"/>
    </source>
</evidence>
<reference evidence="2 3" key="1">
    <citation type="submission" date="2018-04" db="EMBL/GenBank/DDBJ databases">
        <authorList>
            <person name="Zhang X."/>
            <person name="Yuan J."/>
            <person name="Li F."/>
            <person name="Xiang J."/>
        </authorList>
    </citation>
    <scope>NUCLEOTIDE SEQUENCE [LARGE SCALE GENOMIC DNA]</scope>
    <source>
        <tissue evidence="2">Muscle</tissue>
    </source>
</reference>
<dbReference type="OrthoDB" id="6335004at2759"/>
<organism evidence="2 3">
    <name type="scientific">Penaeus vannamei</name>
    <name type="common">Whiteleg shrimp</name>
    <name type="synonym">Litopenaeus vannamei</name>
    <dbReference type="NCBI Taxonomy" id="6689"/>
    <lineage>
        <taxon>Eukaryota</taxon>
        <taxon>Metazoa</taxon>
        <taxon>Ecdysozoa</taxon>
        <taxon>Arthropoda</taxon>
        <taxon>Crustacea</taxon>
        <taxon>Multicrustacea</taxon>
        <taxon>Malacostraca</taxon>
        <taxon>Eumalacostraca</taxon>
        <taxon>Eucarida</taxon>
        <taxon>Decapoda</taxon>
        <taxon>Dendrobranchiata</taxon>
        <taxon>Penaeoidea</taxon>
        <taxon>Penaeidae</taxon>
        <taxon>Penaeus</taxon>
    </lineage>
</organism>
<feature type="domain" description="Ig-like" evidence="1">
    <location>
        <begin position="1"/>
        <end position="87"/>
    </location>
</feature>
<sequence>MALEGDEIHLRCDYEVEGGSSFYSFKWYKDDREFYRHLPSSMQSPEDRCVEDNPVAGVNVDCWVSTEREVVLKDITQRTSGEYKCEVIGEHPKFRKDIRKSRLTVYSEPLQRPLVTGMQDTYTTMDYVNLNCSSMNTEYFPDFSWDINGNPADPSFVQFHDRRTSGLTFQARRDLFQRGVIRVTCKVSLGKHHSDIAKVELTNRDYLSAQEYHFNTGERRIPTAGHVVSSLLLPSVYALLFSLV</sequence>
<proteinExistence type="predicted"/>
<dbReference type="InterPro" id="IPR013783">
    <property type="entry name" value="Ig-like_fold"/>
</dbReference>
<gene>
    <name evidence="2" type="ORF">C7M84_001833</name>
</gene>
<dbReference type="STRING" id="6689.A0A3R7QHW4"/>
<name>A0A3R7QHW4_PENVA</name>
<dbReference type="PROSITE" id="PS50835">
    <property type="entry name" value="IG_LIKE"/>
    <property type="match status" value="1"/>
</dbReference>
<evidence type="ECO:0000313" key="2">
    <source>
        <dbReference type="EMBL" id="ROT79458.1"/>
    </source>
</evidence>
<dbReference type="PANTHER" id="PTHR21261:SF15">
    <property type="entry name" value="BEATEN PATH IIIA, ISOFORM D-RELATED"/>
    <property type="match status" value="1"/>
</dbReference>
<dbReference type="Gene3D" id="2.60.40.10">
    <property type="entry name" value="Immunoglobulins"/>
    <property type="match status" value="1"/>
</dbReference>